<keyword evidence="3" id="KW-1185">Reference proteome</keyword>
<dbReference type="Proteomes" id="UP000886523">
    <property type="component" value="Unassembled WGS sequence"/>
</dbReference>
<evidence type="ECO:0000313" key="3">
    <source>
        <dbReference type="Proteomes" id="UP000886523"/>
    </source>
</evidence>
<comment type="caution">
    <text evidence="2">The sequence shown here is derived from an EMBL/GenBank/DDBJ whole genome shotgun (WGS) entry which is preliminary data.</text>
</comment>
<keyword evidence="1" id="KW-1133">Transmembrane helix</keyword>
<dbReference type="EMBL" id="MU129075">
    <property type="protein sequence ID" value="KAF9507643.1"/>
    <property type="molecule type" value="Genomic_DNA"/>
</dbReference>
<dbReference type="AlphaFoldDB" id="A0A9P6AKX3"/>
<evidence type="ECO:0000256" key="1">
    <source>
        <dbReference type="SAM" id="Phobius"/>
    </source>
</evidence>
<feature type="transmembrane region" description="Helical" evidence="1">
    <location>
        <begin position="72"/>
        <end position="92"/>
    </location>
</feature>
<sequence>MSAKTTHPLLATEITGLLLSGSQLPRFVADRVNLSRGRRGSHRSVSPEPPPTTFFSYVQQGLGFLSRRNAKLFLALIASLVLCFILTLKYPLSTAPEVELLNQSRHW</sequence>
<keyword evidence="1" id="KW-0812">Transmembrane</keyword>
<name>A0A9P6AKX3_9AGAM</name>
<evidence type="ECO:0000313" key="2">
    <source>
        <dbReference type="EMBL" id="KAF9507643.1"/>
    </source>
</evidence>
<protein>
    <submittedName>
        <fullName evidence="2">Uncharacterized protein</fullName>
    </submittedName>
</protein>
<keyword evidence="1" id="KW-0472">Membrane</keyword>
<proteinExistence type="predicted"/>
<gene>
    <name evidence="2" type="ORF">BS47DRAFT_281646</name>
</gene>
<accession>A0A9P6AKX3</accession>
<reference evidence="2" key="1">
    <citation type="journal article" date="2020" name="Nat. Commun.">
        <title>Large-scale genome sequencing of mycorrhizal fungi provides insights into the early evolution of symbiotic traits.</title>
        <authorList>
            <person name="Miyauchi S."/>
            <person name="Kiss E."/>
            <person name="Kuo A."/>
            <person name="Drula E."/>
            <person name="Kohler A."/>
            <person name="Sanchez-Garcia M."/>
            <person name="Morin E."/>
            <person name="Andreopoulos B."/>
            <person name="Barry K.W."/>
            <person name="Bonito G."/>
            <person name="Buee M."/>
            <person name="Carver A."/>
            <person name="Chen C."/>
            <person name="Cichocki N."/>
            <person name="Clum A."/>
            <person name="Culley D."/>
            <person name="Crous P.W."/>
            <person name="Fauchery L."/>
            <person name="Girlanda M."/>
            <person name="Hayes R.D."/>
            <person name="Keri Z."/>
            <person name="LaButti K."/>
            <person name="Lipzen A."/>
            <person name="Lombard V."/>
            <person name="Magnuson J."/>
            <person name="Maillard F."/>
            <person name="Murat C."/>
            <person name="Nolan M."/>
            <person name="Ohm R.A."/>
            <person name="Pangilinan J."/>
            <person name="Pereira M.F."/>
            <person name="Perotto S."/>
            <person name="Peter M."/>
            <person name="Pfister S."/>
            <person name="Riley R."/>
            <person name="Sitrit Y."/>
            <person name="Stielow J.B."/>
            <person name="Szollosi G."/>
            <person name="Zifcakova L."/>
            <person name="Stursova M."/>
            <person name="Spatafora J.W."/>
            <person name="Tedersoo L."/>
            <person name="Vaario L.M."/>
            <person name="Yamada A."/>
            <person name="Yan M."/>
            <person name="Wang P."/>
            <person name="Xu J."/>
            <person name="Bruns T."/>
            <person name="Baldrian P."/>
            <person name="Vilgalys R."/>
            <person name="Dunand C."/>
            <person name="Henrissat B."/>
            <person name="Grigoriev I.V."/>
            <person name="Hibbett D."/>
            <person name="Nagy L.G."/>
            <person name="Martin F.M."/>
        </authorList>
    </citation>
    <scope>NUCLEOTIDE SEQUENCE</scope>
    <source>
        <strain evidence="2">UP504</strain>
    </source>
</reference>
<organism evidence="2 3">
    <name type="scientific">Hydnum rufescens UP504</name>
    <dbReference type="NCBI Taxonomy" id="1448309"/>
    <lineage>
        <taxon>Eukaryota</taxon>
        <taxon>Fungi</taxon>
        <taxon>Dikarya</taxon>
        <taxon>Basidiomycota</taxon>
        <taxon>Agaricomycotina</taxon>
        <taxon>Agaricomycetes</taxon>
        <taxon>Cantharellales</taxon>
        <taxon>Hydnaceae</taxon>
        <taxon>Hydnum</taxon>
    </lineage>
</organism>